<feature type="compositionally biased region" description="Acidic residues" evidence="1">
    <location>
        <begin position="207"/>
        <end position="218"/>
    </location>
</feature>
<feature type="transmembrane region" description="Helical" evidence="2">
    <location>
        <begin position="26"/>
        <end position="49"/>
    </location>
</feature>
<protein>
    <submittedName>
        <fullName evidence="3">Uncharacterized protein</fullName>
    </submittedName>
</protein>
<sequence>MSQQSPAAEGPPYASTTAGLGGLPTIIPDVPICAVFIALFACSAAANMTILQRNRRRGHKFALSGVMFGFSMARITTLVLRVAWAAVRPASVRLALAAGIFVNAGVLLLYVVDLLFALRVLRARRPRLGWHPLLRAACVAAYAAVVAALVMVIVAVVLAAYTTSDHVHRVCRALQLAASTFFLVFAAAPLAVLAAATFLPRRAAEGGGDEEEEEEQEETFGTRGSMRAKTLIVALTGVLCVVISGFKTGVAWTAPRPAADPAWYHSKPAFYIFVFTLEILTVAFLTALRVDQRFWIPDGSKGPGDYSAGKSRISNNGDGSFSKKEDANGRC</sequence>
<feature type="transmembrane region" description="Helical" evidence="2">
    <location>
        <begin position="270"/>
        <end position="288"/>
    </location>
</feature>
<feature type="transmembrane region" description="Helical" evidence="2">
    <location>
        <begin position="96"/>
        <end position="121"/>
    </location>
</feature>
<feature type="transmembrane region" description="Helical" evidence="2">
    <location>
        <begin position="173"/>
        <end position="199"/>
    </location>
</feature>
<keyword evidence="2" id="KW-0812">Transmembrane</keyword>
<evidence type="ECO:0000256" key="1">
    <source>
        <dbReference type="SAM" id="MobiDB-lite"/>
    </source>
</evidence>
<reference evidence="3 4" key="1">
    <citation type="submission" date="2024-02" db="EMBL/GenBank/DDBJ databases">
        <title>De novo assembly and annotation of 12 fungi associated with fruit tree decline syndrome in Ontario, Canada.</title>
        <authorList>
            <person name="Sulman M."/>
            <person name="Ellouze W."/>
            <person name="Ilyukhin E."/>
        </authorList>
    </citation>
    <scope>NUCLEOTIDE SEQUENCE [LARGE SCALE GENOMIC DNA]</scope>
    <source>
        <strain evidence="3 4">M11/M66-122</strain>
    </source>
</reference>
<dbReference type="AlphaFoldDB" id="A0AAN9U5N9"/>
<dbReference type="SUPFAM" id="SSF81340">
    <property type="entry name" value="Clc chloride channel"/>
    <property type="match status" value="1"/>
</dbReference>
<evidence type="ECO:0000313" key="3">
    <source>
        <dbReference type="EMBL" id="KAK7739836.1"/>
    </source>
</evidence>
<organism evidence="3 4">
    <name type="scientific">Diatrype stigma</name>
    <dbReference type="NCBI Taxonomy" id="117547"/>
    <lineage>
        <taxon>Eukaryota</taxon>
        <taxon>Fungi</taxon>
        <taxon>Dikarya</taxon>
        <taxon>Ascomycota</taxon>
        <taxon>Pezizomycotina</taxon>
        <taxon>Sordariomycetes</taxon>
        <taxon>Xylariomycetidae</taxon>
        <taxon>Xylariales</taxon>
        <taxon>Diatrypaceae</taxon>
        <taxon>Diatrype</taxon>
    </lineage>
</organism>
<gene>
    <name evidence="3" type="ORF">SLS62_011186</name>
</gene>
<dbReference type="InterPro" id="IPR021460">
    <property type="entry name" value="DUF3112"/>
</dbReference>
<evidence type="ECO:0000256" key="2">
    <source>
        <dbReference type="SAM" id="Phobius"/>
    </source>
</evidence>
<name>A0AAN9U5N9_9PEZI</name>
<dbReference type="EMBL" id="JAKJXP020000175">
    <property type="protein sequence ID" value="KAK7739836.1"/>
    <property type="molecule type" value="Genomic_DNA"/>
</dbReference>
<keyword evidence="4" id="KW-1185">Reference proteome</keyword>
<feature type="region of interest" description="Disordered" evidence="1">
    <location>
        <begin position="302"/>
        <end position="331"/>
    </location>
</feature>
<dbReference type="Proteomes" id="UP001320420">
    <property type="component" value="Unassembled WGS sequence"/>
</dbReference>
<feature type="transmembrane region" description="Helical" evidence="2">
    <location>
        <begin position="61"/>
        <end position="84"/>
    </location>
</feature>
<feature type="region of interest" description="Disordered" evidence="1">
    <location>
        <begin position="204"/>
        <end position="223"/>
    </location>
</feature>
<dbReference type="InterPro" id="IPR014743">
    <property type="entry name" value="Cl-channel_core"/>
</dbReference>
<dbReference type="PANTHER" id="PTHR35184">
    <property type="entry name" value="YALI0C10208P"/>
    <property type="match status" value="1"/>
</dbReference>
<keyword evidence="2" id="KW-1133">Transmembrane helix</keyword>
<feature type="transmembrane region" description="Helical" evidence="2">
    <location>
        <begin position="133"/>
        <end position="161"/>
    </location>
</feature>
<keyword evidence="2" id="KW-0472">Membrane</keyword>
<feature type="transmembrane region" description="Helical" evidence="2">
    <location>
        <begin position="231"/>
        <end position="250"/>
    </location>
</feature>
<feature type="compositionally biased region" description="Basic and acidic residues" evidence="1">
    <location>
        <begin position="321"/>
        <end position="331"/>
    </location>
</feature>
<comment type="caution">
    <text evidence="3">The sequence shown here is derived from an EMBL/GenBank/DDBJ whole genome shotgun (WGS) entry which is preliminary data.</text>
</comment>
<evidence type="ECO:0000313" key="4">
    <source>
        <dbReference type="Proteomes" id="UP001320420"/>
    </source>
</evidence>
<proteinExistence type="predicted"/>
<dbReference type="Pfam" id="PF11309">
    <property type="entry name" value="DUF3112"/>
    <property type="match status" value="2"/>
</dbReference>
<dbReference type="PANTHER" id="PTHR35184:SF1">
    <property type="entry name" value="INTEGRAL MEMBRANE PROTEIN"/>
    <property type="match status" value="1"/>
</dbReference>
<accession>A0AAN9U5N9</accession>